<sequence length="101" mass="11286">MEHLPFSLCLQENCDAVANSNGNGARSTKEGGGLIVLGQGSLKLKRYDVMVDFMKKAVQNIEKSQGQAHKRRRAQTPVHFVHEVSGCTLRFMAERNVQISW</sequence>
<evidence type="ECO:0000313" key="1">
    <source>
        <dbReference type="EMBL" id="ERM95454.1"/>
    </source>
</evidence>
<evidence type="ECO:0000313" key="2">
    <source>
        <dbReference type="Proteomes" id="UP000017836"/>
    </source>
</evidence>
<name>W1NJP0_AMBTC</name>
<dbReference type="AlphaFoldDB" id="W1NJP0"/>
<accession>W1NJP0</accession>
<dbReference type="Gramene" id="ERM95454">
    <property type="protein sequence ID" value="ERM95454"/>
    <property type="gene ID" value="AMTR_s00008p00257470"/>
</dbReference>
<dbReference type="Proteomes" id="UP000017836">
    <property type="component" value="Unassembled WGS sequence"/>
</dbReference>
<dbReference type="EMBL" id="KI397486">
    <property type="protein sequence ID" value="ERM95454.1"/>
    <property type="molecule type" value="Genomic_DNA"/>
</dbReference>
<reference evidence="2" key="1">
    <citation type="journal article" date="2013" name="Science">
        <title>The Amborella genome and the evolution of flowering plants.</title>
        <authorList>
            <consortium name="Amborella Genome Project"/>
        </authorList>
    </citation>
    <scope>NUCLEOTIDE SEQUENCE [LARGE SCALE GENOMIC DNA]</scope>
</reference>
<dbReference type="HOGENOM" id="CLU_2295439_0_0_1"/>
<protein>
    <submittedName>
        <fullName evidence="1">Uncharacterized protein</fullName>
    </submittedName>
</protein>
<keyword evidence="2" id="KW-1185">Reference proteome</keyword>
<proteinExistence type="predicted"/>
<organism evidence="1 2">
    <name type="scientific">Amborella trichopoda</name>
    <dbReference type="NCBI Taxonomy" id="13333"/>
    <lineage>
        <taxon>Eukaryota</taxon>
        <taxon>Viridiplantae</taxon>
        <taxon>Streptophyta</taxon>
        <taxon>Embryophyta</taxon>
        <taxon>Tracheophyta</taxon>
        <taxon>Spermatophyta</taxon>
        <taxon>Magnoliopsida</taxon>
        <taxon>Amborellales</taxon>
        <taxon>Amborellaceae</taxon>
        <taxon>Amborella</taxon>
    </lineage>
</organism>
<gene>
    <name evidence="1" type="ORF">AMTR_s00008p00257470</name>
</gene>